<feature type="region of interest" description="Disordered" evidence="1">
    <location>
        <begin position="555"/>
        <end position="621"/>
    </location>
</feature>
<feature type="compositionally biased region" description="Acidic residues" evidence="1">
    <location>
        <begin position="873"/>
        <end position="885"/>
    </location>
</feature>
<feature type="compositionally biased region" description="Polar residues" evidence="1">
    <location>
        <begin position="568"/>
        <end position="583"/>
    </location>
</feature>
<proteinExistence type="predicted"/>
<evidence type="ECO:0000313" key="3">
    <source>
        <dbReference type="Proteomes" id="UP000286045"/>
    </source>
</evidence>
<feature type="compositionally biased region" description="Basic and acidic residues" evidence="1">
    <location>
        <begin position="612"/>
        <end position="621"/>
    </location>
</feature>
<comment type="caution">
    <text evidence="2">The sequence shown here is derived from an EMBL/GenBank/DDBJ whole genome shotgun (WGS) entry which is preliminary data.</text>
</comment>
<dbReference type="Proteomes" id="UP000286045">
    <property type="component" value="Unassembled WGS sequence"/>
</dbReference>
<dbReference type="PANTHER" id="PTHR37542">
    <property type="entry name" value="HELO DOMAIN-CONTAINING PROTEIN-RELATED"/>
    <property type="match status" value="1"/>
</dbReference>
<dbReference type="PANTHER" id="PTHR37542:SF2">
    <property type="entry name" value="PROTEIN KINASE DOMAIN-CONTAINING PROTEIN"/>
    <property type="match status" value="1"/>
</dbReference>
<evidence type="ECO:0000313" key="2">
    <source>
        <dbReference type="EMBL" id="RWA06485.1"/>
    </source>
</evidence>
<reference evidence="2 3" key="1">
    <citation type="submission" date="2018-12" db="EMBL/GenBank/DDBJ databases">
        <title>Draft genome sequence of Xylaria grammica IHI A82.</title>
        <authorList>
            <person name="Buettner E."/>
            <person name="Kellner H."/>
        </authorList>
    </citation>
    <scope>NUCLEOTIDE SEQUENCE [LARGE SCALE GENOMIC DNA]</scope>
    <source>
        <strain evidence="2 3">IHI A82</strain>
    </source>
</reference>
<protein>
    <recommendedName>
        <fullName evidence="4">Protein kinase domain-containing protein</fullName>
    </recommendedName>
</protein>
<gene>
    <name evidence="2" type="ORF">EKO27_g8625</name>
</gene>
<dbReference type="EMBL" id="RYZI01000333">
    <property type="protein sequence ID" value="RWA06485.1"/>
    <property type="molecule type" value="Genomic_DNA"/>
</dbReference>
<name>A0A439CWC4_9PEZI</name>
<dbReference type="InterPro" id="IPR011009">
    <property type="entry name" value="Kinase-like_dom_sf"/>
</dbReference>
<feature type="region of interest" description="Disordered" evidence="1">
    <location>
        <begin position="839"/>
        <end position="896"/>
    </location>
</feature>
<feature type="compositionally biased region" description="Acidic residues" evidence="1">
    <location>
        <begin position="852"/>
        <end position="865"/>
    </location>
</feature>
<feature type="compositionally biased region" description="Low complexity" evidence="1">
    <location>
        <begin position="840"/>
        <end position="851"/>
    </location>
</feature>
<feature type="region of interest" description="Disordered" evidence="1">
    <location>
        <begin position="723"/>
        <end position="772"/>
    </location>
</feature>
<evidence type="ECO:0000256" key="1">
    <source>
        <dbReference type="SAM" id="MobiDB-lite"/>
    </source>
</evidence>
<dbReference type="STRING" id="363999.A0A439CWC4"/>
<evidence type="ECO:0008006" key="4">
    <source>
        <dbReference type="Google" id="ProtNLM"/>
    </source>
</evidence>
<accession>A0A439CWC4</accession>
<dbReference type="SUPFAM" id="SSF56112">
    <property type="entry name" value="Protein kinase-like (PK-like)"/>
    <property type="match status" value="1"/>
</dbReference>
<keyword evidence="3" id="KW-1185">Reference proteome</keyword>
<organism evidence="2 3">
    <name type="scientific">Xylaria grammica</name>
    <dbReference type="NCBI Taxonomy" id="363999"/>
    <lineage>
        <taxon>Eukaryota</taxon>
        <taxon>Fungi</taxon>
        <taxon>Dikarya</taxon>
        <taxon>Ascomycota</taxon>
        <taxon>Pezizomycotina</taxon>
        <taxon>Sordariomycetes</taxon>
        <taxon>Xylariomycetidae</taxon>
        <taxon>Xylariales</taxon>
        <taxon>Xylariaceae</taxon>
        <taxon>Xylaria</taxon>
    </lineage>
</organism>
<sequence length="1304" mass="143177">MESYLPRGRMALGVQRRLSRLYNDTKKSSDFVQEPVQAADDPEIKALHRKLRIQKDRLVSWGLEWSDPNQSAEIDESLNKAGLTDLVGSIMATIKDILAEAEPLWLASKRPAGGEKSAEKASGDRKVPLIVWDKGRFEDLVKDLTASIDTLCDLSRTRSSGAMTAGASGKLMTSKPSVEDLRPYGSTRIQTPQQIDPQTLSSLRSFQAQALSESEPSRDRPQEVFFMSKQAYAELTHRPAGRPWSPLLVEYAEFDPIYSATGIMPEMARFEKLSAGLQTESSRSPGTWIGLPLLLGYYEDMERSRLALIYSFPPTFNAVTFENVTQHPIDNLCTLANLLNRPNFEPTLEAKFRLAYNLANTVFDMHSRGITHGNLHASTISFTNTVGNEPGMPNANEVDIRRPLISSFDIFPHSHSTAHPPSMFLLHRHTLDPRTTSQSPLAINSDTKTLDLYSLAMMLVSIGLWTTLENLVPNLDSPSVPESVLGQLAIRCGTPYMRAVQTCWNAVELELSRPGNGDEIIRQVQMRASGYLEACCILDSVSELEDRLSDDFAHAPSRQSVKPKASAASLSGPSVVTPKSQGYDTKRVLPQEQPQSFPIDHRPLAKPQLVESKSEKPEAKQPKLRLYPQIPLPPEIVEQWNEILMPQINLALRHFYRKHPESVEISLESIGESPQKTTPTVLVVCTSVNKVRAILNKKLGILFDGTTTNISLKVCRGSVVRSRKSPVRSMAKNDKPSAPSRHGNDDEDEPQEIPAANPDYQEKPQNGASIGAWIGDKHLPPVSLGGVILVDDKPYGMTVHHMLDDPDRPFQGSDELEGFSETVERVSAPTFRSSASARDLSYLTEGETSSESSDDFACEFSDTESEYSVTDITSDEEDEDEDEEFNQPGDIPGIEPGCGDGYIVTQPALDDVPMGFYPSPETENEDHIDTYSVGEVYASSGIRRRTENNLVHEIDWALFTFQDDRLPDNNIFPPITPGDDWSSTFGNLQPVEVAPAKSLPGLDVQCTARTSGSQAGRILPALTTVKIYGRVSPSHSYQVSGRIPGISKPIAPPNQTGRGVSLGIPGDSGAWLVDRLYGRLCGHILAWSDRKQVAYICPMDVLLLDIAETLQATDVRLPNGDAIVTISDHRGDHDVVEISGSEAWTEDDIPDTEDIYQSSQAQPTEENSEVTVTVGRIVVVLLRLIVIVMVDDSPAVPLSLVSSLPPVNDDDDGIDNVATEVVTSGIVRDGARITSDGSVPDGATVVVNWRSDLEEVMVNGAIFDGSCSTTIGTATSPHAVEFENYRVKSSEANVLGVRVYAQFR</sequence>